<keyword evidence="1" id="KW-1133">Transmembrane helix</keyword>
<keyword evidence="4" id="KW-1185">Reference proteome</keyword>
<evidence type="ECO:0000313" key="4">
    <source>
        <dbReference type="Proteomes" id="UP001265746"/>
    </source>
</evidence>
<protein>
    <submittedName>
        <fullName evidence="3">Uncharacterized protein</fullName>
    </submittedName>
</protein>
<evidence type="ECO:0000256" key="2">
    <source>
        <dbReference type="SAM" id="SignalP"/>
    </source>
</evidence>
<dbReference type="Proteomes" id="UP001265746">
    <property type="component" value="Unassembled WGS sequence"/>
</dbReference>
<feature type="signal peptide" evidence="2">
    <location>
        <begin position="1"/>
        <end position="28"/>
    </location>
</feature>
<name>A0AAD9SRL8_PHOAM</name>
<dbReference type="EMBL" id="JAUJFL010000001">
    <property type="protein sequence ID" value="KAK2614608.1"/>
    <property type="molecule type" value="Genomic_DNA"/>
</dbReference>
<feature type="chain" id="PRO_5042288641" evidence="2">
    <location>
        <begin position="29"/>
        <end position="176"/>
    </location>
</feature>
<organism evidence="3 4">
    <name type="scientific">Phomopsis amygdali</name>
    <name type="common">Fusicoccum amygdali</name>
    <dbReference type="NCBI Taxonomy" id="1214568"/>
    <lineage>
        <taxon>Eukaryota</taxon>
        <taxon>Fungi</taxon>
        <taxon>Dikarya</taxon>
        <taxon>Ascomycota</taxon>
        <taxon>Pezizomycotina</taxon>
        <taxon>Sordariomycetes</taxon>
        <taxon>Sordariomycetidae</taxon>
        <taxon>Diaporthales</taxon>
        <taxon>Diaporthaceae</taxon>
        <taxon>Diaporthe</taxon>
    </lineage>
</organism>
<dbReference type="AlphaFoldDB" id="A0AAD9SRL8"/>
<evidence type="ECO:0000256" key="1">
    <source>
        <dbReference type="SAM" id="Phobius"/>
    </source>
</evidence>
<proteinExistence type="predicted"/>
<evidence type="ECO:0000313" key="3">
    <source>
        <dbReference type="EMBL" id="KAK2614608.1"/>
    </source>
</evidence>
<reference evidence="3" key="1">
    <citation type="submission" date="2023-06" db="EMBL/GenBank/DDBJ databases">
        <authorList>
            <person name="Noh H."/>
        </authorList>
    </citation>
    <scope>NUCLEOTIDE SEQUENCE</scope>
    <source>
        <strain evidence="3">DUCC20226</strain>
    </source>
</reference>
<keyword evidence="1" id="KW-0472">Membrane</keyword>
<feature type="transmembrane region" description="Helical" evidence="1">
    <location>
        <begin position="151"/>
        <end position="170"/>
    </location>
</feature>
<comment type="caution">
    <text evidence="3">The sequence shown here is derived from an EMBL/GenBank/DDBJ whole genome shotgun (WGS) entry which is preliminary data.</text>
</comment>
<keyword evidence="2" id="KW-0732">Signal</keyword>
<accession>A0AAD9SRL8</accession>
<gene>
    <name evidence="3" type="ORF">N8I77_001417</name>
</gene>
<sequence>MKIMIPASTATAVFLAAAASLLLRPALAISSSNLGNDIVHVHKLNPGDFEYWAQAQDTTAPVAHIGHQIGYETDKDEGAERVTQAMVQQPGFVGEQTPTQLPKDDNRYLAMEGTPLDGGSEPELRLKRSEDGGEVVGPVLLSRETSAAPTVFGVSIWLILAWLALLYFMYKTGSMF</sequence>
<keyword evidence="1" id="KW-0812">Transmembrane</keyword>